<dbReference type="EMBL" id="KK914782">
    <property type="protein sequence ID" value="KDP28471.1"/>
    <property type="molecule type" value="Genomic_DNA"/>
</dbReference>
<proteinExistence type="predicted"/>
<accession>A0A067JWX1</accession>
<organism evidence="1 2">
    <name type="scientific">Jatropha curcas</name>
    <name type="common">Barbados nut</name>
    <dbReference type="NCBI Taxonomy" id="180498"/>
    <lineage>
        <taxon>Eukaryota</taxon>
        <taxon>Viridiplantae</taxon>
        <taxon>Streptophyta</taxon>
        <taxon>Embryophyta</taxon>
        <taxon>Tracheophyta</taxon>
        <taxon>Spermatophyta</taxon>
        <taxon>Magnoliopsida</taxon>
        <taxon>eudicotyledons</taxon>
        <taxon>Gunneridae</taxon>
        <taxon>Pentapetalae</taxon>
        <taxon>rosids</taxon>
        <taxon>fabids</taxon>
        <taxon>Malpighiales</taxon>
        <taxon>Euphorbiaceae</taxon>
        <taxon>Crotonoideae</taxon>
        <taxon>Jatropheae</taxon>
        <taxon>Jatropha</taxon>
    </lineage>
</organism>
<evidence type="ECO:0000313" key="2">
    <source>
        <dbReference type="Proteomes" id="UP000027138"/>
    </source>
</evidence>
<gene>
    <name evidence="1" type="ORF">JCGZ_14242</name>
</gene>
<dbReference type="AlphaFoldDB" id="A0A067JWX1"/>
<sequence>MQIAINFLSLVFDGNKNERPPVPEYQHQLGYFMNFIDHVKVSGAENFCCCDSLKAQPIQKEFASATPIWLGLGQTGPAFFRERRFQLERRTQFVGSSKRFSRRTSPENLKTGYRGRWQSWRSLKFLSFKSQSLQLLALSLELVRL</sequence>
<evidence type="ECO:0000313" key="1">
    <source>
        <dbReference type="EMBL" id="KDP28471.1"/>
    </source>
</evidence>
<reference evidence="1 2" key="1">
    <citation type="journal article" date="2014" name="PLoS ONE">
        <title>Global Analysis of Gene Expression Profiles in Physic Nut (Jatropha curcas L.) Seedlings Exposed to Salt Stress.</title>
        <authorList>
            <person name="Zhang L."/>
            <person name="Zhang C."/>
            <person name="Wu P."/>
            <person name="Chen Y."/>
            <person name="Li M."/>
            <person name="Jiang H."/>
            <person name="Wu G."/>
        </authorList>
    </citation>
    <scope>NUCLEOTIDE SEQUENCE [LARGE SCALE GENOMIC DNA]</scope>
    <source>
        <strain evidence="2">cv. GZQX0401</strain>
        <tissue evidence="1">Young leaves</tissue>
    </source>
</reference>
<name>A0A067JWX1_JATCU</name>
<dbReference type="Proteomes" id="UP000027138">
    <property type="component" value="Unassembled WGS sequence"/>
</dbReference>
<protein>
    <submittedName>
        <fullName evidence="1">Uncharacterized protein</fullName>
    </submittedName>
</protein>
<keyword evidence="2" id="KW-1185">Reference proteome</keyword>